<evidence type="ECO:0000256" key="5">
    <source>
        <dbReference type="ARBA" id="ARBA00023179"/>
    </source>
</evidence>
<evidence type="ECO:0000256" key="2">
    <source>
        <dbReference type="ARBA" id="ARBA00022837"/>
    </source>
</evidence>
<evidence type="ECO:0000313" key="7">
    <source>
        <dbReference type="Proteomes" id="UP000050792"/>
    </source>
</evidence>
<dbReference type="InterPro" id="IPR011992">
    <property type="entry name" value="EF-hand-dom_pair"/>
</dbReference>
<dbReference type="FunFam" id="1.10.238.10:FF:000001">
    <property type="entry name" value="Calmodulin 1"/>
    <property type="match status" value="1"/>
</dbReference>
<dbReference type="WBParaSite" id="SRDH1_96690.1">
    <property type="protein sequence ID" value="SRDH1_96690.1"/>
    <property type="gene ID" value="SRDH1_96690"/>
</dbReference>
<dbReference type="PROSITE" id="PS00018">
    <property type="entry name" value="EF_HAND_1"/>
    <property type="match status" value="2"/>
</dbReference>
<dbReference type="Proteomes" id="UP000050792">
    <property type="component" value="Unassembled WGS sequence"/>
</dbReference>
<feature type="domain" description="EF-hand" evidence="6">
    <location>
        <begin position="82"/>
        <end position="117"/>
    </location>
</feature>
<dbReference type="GO" id="GO:0005509">
    <property type="term" value="F:calcium ion binding"/>
    <property type="evidence" value="ECO:0007669"/>
    <property type="project" value="InterPro"/>
</dbReference>
<dbReference type="AlphaFoldDB" id="A0AA85GKY7"/>
<evidence type="ECO:0000256" key="4">
    <source>
        <dbReference type="ARBA" id="ARBA00023175"/>
    </source>
</evidence>
<feature type="domain" description="EF-hand" evidence="6">
    <location>
        <begin position="10"/>
        <end position="45"/>
    </location>
</feature>
<keyword evidence="5" id="KW-0514">Muscle protein</keyword>
<evidence type="ECO:0000313" key="8">
    <source>
        <dbReference type="WBParaSite" id="SRDH1_96690.1"/>
    </source>
</evidence>
<keyword evidence="1" id="KW-0677">Repeat</keyword>
<accession>A0AA85GKY7</accession>
<dbReference type="Pfam" id="PF13499">
    <property type="entry name" value="EF-hand_7"/>
    <property type="match status" value="1"/>
</dbReference>
<dbReference type="InterPro" id="IPR018247">
    <property type="entry name" value="EF_Hand_1_Ca_BS"/>
</dbReference>
<dbReference type="Gene3D" id="1.10.238.10">
    <property type="entry name" value="EF-hand"/>
    <property type="match status" value="1"/>
</dbReference>
<keyword evidence="2" id="KW-0106">Calcium</keyword>
<dbReference type="PROSITE" id="PS50222">
    <property type="entry name" value="EF_HAND_2"/>
    <property type="match status" value="2"/>
</dbReference>
<evidence type="ECO:0000256" key="1">
    <source>
        <dbReference type="ARBA" id="ARBA00022737"/>
    </source>
</evidence>
<sequence>MSERDTLSDILYNDLSQAFKIIDKDEDGILGVDDISYLLTTLGIGFNEDSIYTIVRYLSDSEDSIRLPNFIELLGRALENLDENQPVKTLFRIVDRNGDGHLDPDEIALRMSKIFDKITKEEVRLLLDTVKTEDDQTLDCEEFGALLRRVNANEIDYFLVFFGNIKYYYFGEFENLIESIGSSFYTNDIGTLAFRLNYQINLYKDSLNEKYSEI</sequence>
<organism evidence="7 8">
    <name type="scientific">Schistosoma rodhaini</name>
    <dbReference type="NCBI Taxonomy" id="6188"/>
    <lineage>
        <taxon>Eukaryota</taxon>
        <taxon>Metazoa</taxon>
        <taxon>Spiralia</taxon>
        <taxon>Lophotrochozoa</taxon>
        <taxon>Platyhelminthes</taxon>
        <taxon>Trematoda</taxon>
        <taxon>Digenea</taxon>
        <taxon>Strigeidida</taxon>
        <taxon>Schistosomatoidea</taxon>
        <taxon>Schistosomatidae</taxon>
        <taxon>Schistosoma</taxon>
    </lineage>
</organism>
<protein>
    <recommendedName>
        <fullName evidence="6">EF-hand domain-containing protein</fullName>
    </recommendedName>
</protein>
<reference evidence="7" key="1">
    <citation type="submission" date="2022-06" db="EMBL/GenBank/DDBJ databases">
        <authorList>
            <person name="Berger JAMES D."/>
            <person name="Berger JAMES D."/>
        </authorList>
    </citation>
    <scope>NUCLEOTIDE SEQUENCE [LARGE SCALE GENOMIC DNA]</scope>
</reference>
<dbReference type="InterPro" id="IPR002048">
    <property type="entry name" value="EF_hand_dom"/>
</dbReference>
<dbReference type="GO" id="GO:0016459">
    <property type="term" value="C:myosin complex"/>
    <property type="evidence" value="ECO:0007669"/>
    <property type="project" value="UniProtKB-KW"/>
</dbReference>
<evidence type="ECO:0000259" key="6">
    <source>
        <dbReference type="PROSITE" id="PS50222"/>
    </source>
</evidence>
<dbReference type="InterPro" id="IPR050403">
    <property type="entry name" value="Myosin_RLC"/>
</dbReference>
<keyword evidence="7" id="KW-1185">Reference proteome</keyword>
<name>A0AA85GKY7_9TREM</name>
<dbReference type="PANTHER" id="PTHR23049">
    <property type="entry name" value="MYOSIN REGULATORY LIGHT CHAIN 2"/>
    <property type="match status" value="1"/>
</dbReference>
<reference evidence="8" key="2">
    <citation type="submission" date="2023-11" db="UniProtKB">
        <authorList>
            <consortium name="WormBaseParasite"/>
        </authorList>
    </citation>
    <scope>IDENTIFICATION</scope>
</reference>
<dbReference type="SUPFAM" id="SSF47473">
    <property type="entry name" value="EF-hand"/>
    <property type="match status" value="1"/>
</dbReference>
<keyword evidence="4" id="KW-0505">Motor protein</keyword>
<evidence type="ECO:0000256" key="3">
    <source>
        <dbReference type="ARBA" id="ARBA00023123"/>
    </source>
</evidence>
<keyword evidence="3" id="KW-0518">Myosin</keyword>
<proteinExistence type="predicted"/>
<dbReference type="SMART" id="SM00054">
    <property type="entry name" value="EFh"/>
    <property type="match status" value="3"/>
</dbReference>